<evidence type="ECO:0000313" key="1">
    <source>
        <dbReference type="EMBL" id="XBX99578.1"/>
    </source>
</evidence>
<organism evidence="1">
    <name type="scientific">Heyndrickxia faecalis</name>
    <dbReference type="NCBI Taxonomy" id="2824910"/>
    <lineage>
        <taxon>Bacteria</taxon>
        <taxon>Bacillati</taxon>
        <taxon>Bacillota</taxon>
        <taxon>Bacilli</taxon>
        <taxon>Bacillales</taxon>
        <taxon>Bacillaceae</taxon>
        <taxon>Heyndrickxia</taxon>
    </lineage>
</organism>
<dbReference type="EMBL" id="CP158453">
    <property type="protein sequence ID" value="XBX99578.1"/>
    <property type="molecule type" value="Genomic_DNA"/>
</dbReference>
<protein>
    <submittedName>
        <fullName evidence="1">DUF2703 domain-containing protein</fullName>
    </submittedName>
</protein>
<dbReference type="InterPro" id="IPR021219">
    <property type="entry name" value="DUF2703"/>
</dbReference>
<dbReference type="AlphaFoldDB" id="A0AAU7WKW4"/>
<proteinExistence type="predicted"/>
<name>A0AAU7WKW4_9BACI</name>
<reference evidence="1" key="1">
    <citation type="submission" date="2024-06" db="EMBL/GenBank/DDBJ databases">
        <authorList>
            <person name="Huang C.H."/>
            <person name="Ting Y.S."/>
            <person name="Cheng Y.H."/>
        </authorList>
    </citation>
    <scope>NUCLEOTIDE SEQUENCE</scope>
    <source>
        <strain evidence="1">TCI803</strain>
    </source>
</reference>
<accession>A0AAU7WKW4</accession>
<dbReference type="Pfam" id="PF10865">
    <property type="entry name" value="DUF2703"/>
    <property type="match status" value="1"/>
</dbReference>
<dbReference type="RefSeq" id="WP_014097259.1">
    <property type="nucleotide sequence ID" value="NZ_CP158453.1"/>
</dbReference>
<sequence>MLAVALVAVAAADKNRKKRQIIIDFLYLDLSVCKRCQGTETNLEDAVNEVSTVLRAAGFDIVLNKININSRELAIEHHFLSSPTIRVNGRDIALEVKESSCKECGDLCGDSVDCRVWVQDGIEYTEPPKSMIINAILKEVYDGHSSIPLTNEKYEIPQNLITFFDSLERK</sequence>
<dbReference type="GeneID" id="93258692"/>
<gene>
    <name evidence="1" type="ORF">ABR335_03785</name>
</gene>